<sequence length="250" mass="28703">MSAHVDPKPFEEWSEAELVQWIMDGLRRNLIHYGCWFREVEHQLGLERTLPIEADAGDAAFGIMLKRLSKVLGFELEDGVPKALKDMDKAQLRQVMNAVAANWLATDGVWFQAVEKVHGMNTAKRCNDTCWTRFSPYEAYRIKKLLGLPREAGLEGLKTALEYRLYARINEQAVEVVDEHSLIFRMVDCRVQSARKRKGLPDYPCKSAGMVEYPCFARTIDPRIETECIGCPPDAHPDAWWCAWRFTLKP</sequence>
<keyword evidence="2" id="KW-1185">Reference proteome</keyword>
<dbReference type="AlphaFoldDB" id="A0A1W1XG00"/>
<dbReference type="RefSeq" id="WP_084057307.1">
    <property type="nucleotide sequence ID" value="NZ_FWXF01000007.1"/>
</dbReference>
<organism evidence="1 2">
    <name type="scientific">Desulfacinum hydrothermale DSM 13146</name>
    <dbReference type="NCBI Taxonomy" id="1121390"/>
    <lineage>
        <taxon>Bacteria</taxon>
        <taxon>Pseudomonadati</taxon>
        <taxon>Thermodesulfobacteriota</taxon>
        <taxon>Syntrophobacteria</taxon>
        <taxon>Syntrophobacterales</taxon>
        <taxon>Syntrophobacteraceae</taxon>
        <taxon>Desulfacinum</taxon>
    </lineage>
</organism>
<proteinExistence type="predicted"/>
<dbReference type="OrthoDB" id="9793253at2"/>
<dbReference type="EMBL" id="FWXF01000007">
    <property type="protein sequence ID" value="SMC22757.1"/>
    <property type="molecule type" value="Genomic_DNA"/>
</dbReference>
<gene>
    <name evidence="1" type="ORF">SAMN02746041_01542</name>
</gene>
<evidence type="ECO:0000313" key="1">
    <source>
        <dbReference type="EMBL" id="SMC22757.1"/>
    </source>
</evidence>
<name>A0A1W1XG00_9BACT</name>
<protein>
    <recommendedName>
        <fullName evidence="3">Cytosolic protein</fullName>
    </recommendedName>
</protein>
<reference evidence="1 2" key="1">
    <citation type="submission" date="2017-04" db="EMBL/GenBank/DDBJ databases">
        <authorList>
            <person name="Afonso C.L."/>
            <person name="Miller P.J."/>
            <person name="Scott M.A."/>
            <person name="Spackman E."/>
            <person name="Goraichik I."/>
            <person name="Dimitrov K.M."/>
            <person name="Suarez D.L."/>
            <person name="Swayne D.E."/>
        </authorList>
    </citation>
    <scope>NUCLEOTIDE SEQUENCE [LARGE SCALE GENOMIC DNA]</scope>
    <source>
        <strain evidence="1 2">DSM 13146</strain>
    </source>
</reference>
<accession>A0A1W1XG00</accession>
<dbReference type="Proteomes" id="UP000192783">
    <property type="component" value="Unassembled WGS sequence"/>
</dbReference>
<dbReference type="STRING" id="1121390.SAMN02746041_01542"/>
<dbReference type="Pfam" id="PF19620">
    <property type="entry name" value="DUF6125"/>
    <property type="match status" value="1"/>
</dbReference>
<evidence type="ECO:0008006" key="3">
    <source>
        <dbReference type="Google" id="ProtNLM"/>
    </source>
</evidence>
<evidence type="ECO:0000313" key="2">
    <source>
        <dbReference type="Proteomes" id="UP000192783"/>
    </source>
</evidence>